<sequence length="448" mass="48647">MKASLKFREEKKPVLRAKIPLSILGLPFQSGIVAGDSKEFALNLSTFFESGPSIKIAYRPNDTWSPFSLIIKTGTGAFGSPVSSSMLMSAEFNLLGRGNPSFMLHFKPQFGDFSIKKSQSSVFDKAVKPSNGGVLEDDSLIEVVDFPAVSGDSIGFFADKRKLAAFNSKDFAGILSGMEIAARTSVPVKGKALVKFRWGMRIPSEMKSGVGGIADPKTGFSLAKIPFLVMEKIGIEHVDGTESKQDISTASKSGPEAGPNSDAAEVCYTIKRQLEALKSENGSLRRAVEELRHEISMGKYREFERTSISKPKTEREETMRRNQTRMERGNKEKKSVEGDLSGELKKALKGAVLNYGVATSIYYQGIESVAGVKAVVPIGKHVKTCNKKLNHLLYRSSQVSNRGRGHDFGHFGFTVIVAVTGAIAGVAGNSDGGETAILRMKSRFRNVI</sequence>
<feature type="region of interest" description="Disordered" evidence="1">
    <location>
        <begin position="240"/>
        <end position="262"/>
    </location>
</feature>
<dbReference type="EMBL" id="VEPZ02000214">
    <property type="protein sequence ID" value="KAE8729821.1"/>
    <property type="molecule type" value="Genomic_DNA"/>
</dbReference>
<accession>A0A6A3CRH0</accession>
<keyword evidence="3" id="KW-1185">Reference proteome</keyword>
<evidence type="ECO:0000313" key="2">
    <source>
        <dbReference type="EMBL" id="KAE8729821.1"/>
    </source>
</evidence>
<evidence type="ECO:0000313" key="3">
    <source>
        <dbReference type="Proteomes" id="UP000436088"/>
    </source>
</evidence>
<protein>
    <submittedName>
        <fullName evidence="2">Uncharacterized protein</fullName>
    </submittedName>
</protein>
<dbReference type="AlphaFoldDB" id="A0A6A3CRH0"/>
<reference evidence="2" key="1">
    <citation type="submission" date="2019-09" db="EMBL/GenBank/DDBJ databases">
        <title>Draft genome information of white flower Hibiscus syriacus.</title>
        <authorList>
            <person name="Kim Y.-M."/>
        </authorList>
    </citation>
    <scope>NUCLEOTIDE SEQUENCE [LARGE SCALE GENOMIC DNA]</scope>
    <source>
        <strain evidence="2">YM2019G1</strain>
    </source>
</reference>
<dbReference type="Proteomes" id="UP000436088">
    <property type="component" value="Unassembled WGS sequence"/>
</dbReference>
<organism evidence="2 3">
    <name type="scientific">Hibiscus syriacus</name>
    <name type="common">Rose of Sharon</name>
    <dbReference type="NCBI Taxonomy" id="106335"/>
    <lineage>
        <taxon>Eukaryota</taxon>
        <taxon>Viridiplantae</taxon>
        <taxon>Streptophyta</taxon>
        <taxon>Embryophyta</taxon>
        <taxon>Tracheophyta</taxon>
        <taxon>Spermatophyta</taxon>
        <taxon>Magnoliopsida</taxon>
        <taxon>eudicotyledons</taxon>
        <taxon>Gunneridae</taxon>
        <taxon>Pentapetalae</taxon>
        <taxon>rosids</taxon>
        <taxon>malvids</taxon>
        <taxon>Malvales</taxon>
        <taxon>Malvaceae</taxon>
        <taxon>Malvoideae</taxon>
        <taxon>Hibiscus</taxon>
    </lineage>
</organism>
<evidence type="ECO:0000256" key="1">
    <source>
        <dbReference type="SAM" id="MobiDB-lite"/>
    </source>
</evidence>
<feature type="region of interest" description="Disordered" evidence="1">
    <location>
        <begin position="307"/>
        <end position="338"/>
    </location>
</feature>
<name>A0A6A3CRH0_HIBSY</name>
<comment type="caution">
    <text evidence="2">The sequence shown here is derived from an EMBL/GenBank/DDBJ whole genome shotgun (WGS) entry which is preliminary data.</text>
</comment>
<dbReference type="PANTHER" id="PTHR34285:SF3">
    <property type="entry name" value="OS08G0510800 PROTEIN"/>
    <property type="match status" value="1"/>
</dbReference>
<gene>
    <name evidence="2" type="ORF">F3Y22_tig00003179pilonHSYRG00020</name>
</gene>
<proteinExistence type="predicted"/>
<dbReference type="PANTHER" id="PTHR34285">
    <property type="entry name" value="OS08G0510800 PROTEIN"/>
    <property type="match status" value="1"/>
</dbReference>